<evidence type="ECO:0000256" key="5">
    <source>
        <dbReference type="PROSITE-ProRule" id="PRU01248"/>
    </source>
</evidence>
<dbReference type="PANTHER" id="PTHR30629:SF2">
    <property type="entry name" value="PROPHAGE INTEGRASE INTS-RELATED"/>
    <property type="match status" value="1"/>
</dbReference>
<keyword evidence="3 5" id="KW-0238">DNA-binding</keyword>
<evidence type="ECO:0000256" key="4">
    <source>
        <dbReference type="ARBA" id="ARBA00023172"/>
    </source>
</evidence>
<feature type="domain" description="Tyr recombinase" evidence="7">
    <location>
        <begin position="225"/>
        <end position="417"/>
    </location>
</feature>
<evidence type="ECO:0000256" key="2">
    <source>
        <dbReference type="ARBA" id="ARBA00022908"/>
    </source>
</evidence>
<dbReference type="InterPro" id="IPR050808">
    <property type="entry name" value="Phage_Integrase"/>
</dbReference>
<evidence type="ECO:0000313" key="9">
    <source>
        <dbReference type="EMBL" id="TFE47012.1"/>
    </source>
</evidence>
<dbReference type="InterPro" id="IPR038488">
    <property type="entry name" value="Integrase_DNA-bd_sf"/>
</dbReference>
<dbReference type="Gene3D" id="1.10.150.130">
    <property type="match status" value="1"/>
</dbReference>
<evidence type="ECO:0000256" key="1">
    <source>
        <dbReference type="ARBA" id="ARBA00008857"/>
    </source>
</evidence>
<dbReference type="EMBL" id="SNVI01000001">
    <property type="protein sequence ID" value="TFE47012.1"/>
    <property type="molecule type" value="Genomic_DNA"/>
</dbReference>
<dbReference type="AlphaFoldDB" id="A0A4Y8NBE0"/>
<dbReference type="InterPro" id="IPR002104">
    <property type="entry name" value="Integrase_catalytic"/>
</dbReference>
<keyword evidence="4" id="KW-0233">DNA recombination</keyword>
<dbReference type="RefSeq" id="WP_134458620.1">
    <property type="nucleotide sequence ID" value="NZ_JBHSSZ010000110.1"/>
</dbReference>
<name>A0A4Y8NBE0_9BURK</name>
<feature type="coiled-coil region" evidence="6">
    <location>
        <begin position="92"/>
        <end position="119"/>
    </location>
</feature>
<comment type="similarity">
    <text evidence="1">Belongs to the 'phage' integrase family.</text>
</comment>
<sequence>MTKLTVRDIEAAIAAQRANGTKPRKLTADTGLRLHIAASGKAVWCVLYMIDGREREYRLPEPYGTGKGQCSLASARERAAEIRSRARSGVDIQQQIEDARAATERASQREREAQAARERRLTVRALFERWAALELAHRKDGGAETRRGLEKDVLPAIGEHYAEDVRRRDVMDILDTVKARGANRLANRLLSELRQMFGFALVREIVPSDPTYGIKKRDVGGKETERDRVLAEDEVRLLPSRLAAANLLDSTTHAVWVMLATCCRIGELTSATRDAIDLHEGTWTLPDTKNGKSHTIYLSDFAKSHLHALLALSDDPVQLFPSHRVDGAVTPKSITKQLHDRQRGKAKTNGTRLTDALTLPDGNWTPHDLRRTSATLMGELGVRPDVIEKCLNHLDENRMRRIYQRAVRKDEQIEAWRKLGDRLDLLTRADAANIAILRSA</sequence>
<gene>
    <name evidence="9" type="ORF">E2553_19440</name>
</gene>
<dbReference type="PANTHER" id="PTHR30629">
    <property type="entry name" value="PROPHAGE INTEGRASE"/>
    <property type="match status" value="1"/>
</dbReference>
<dbReference type="InterPro" id="IPR011010">
    <property type="entry name" value="DNA_brk_join_enz"/>
</dbReference>
<keyword evidence="6" id="KW-0175">Coiled coil</keyword>
<proteinExistence type="inferred from homology"/>
<evidence type="ECO:0000256" key="6">
    <source>
        <dbReference type="SAM" id="Coils"/>
    </source>
</evidence>
<dbReference type="Gene3D" id="3.30.160.390">
    <property type="entry name" value="Integrase, DNA-binding domain"/>
    <property type="match status" value="1"/>
</dbReference>
<dbReference type="GO" id="GO:0015074">
    <property type="term" value="P:DNA integration"/>
    <property type="evidence" value="ECO:0007669"/>
    <property type="project" value="UniProtKB-KW"/>
</dbReference>
<evidence type="ECO:0000259" key="7">
    <source>
        <dbReference type="PROSITE" id="PS51898"/>
    </source>
</evidence>
<dbReference type="GO" id="GO:0003677">
    <property type="term" value="F:DNA binding"/>
    <property type="evidence" value="ECO:0007669"/>
    <property type="project" value="UniProtKB-UniRule"/>
</dbReference>
<dbReference type="PROSITE" id="PS51898">
    <property type="entry name" value="TYR_RECOMBINASE"/>
    <property type="match status" value="1"/>
</dbReference>
<dbReference type="InterPro" id="IPR010998">
    <property type="entry name" value="Integrase_recombinase_N"/>
</dbReference>
<dbReference type="CDD" id="cd00801">
    <property type="entry name" value="INT_P4_C"/>
    <property type="match status" value="1"/>
</dbReference>
<protein>
    <submittedName>
        <fullName evidence="9">Site-specific integrase</fullName>
    </submittedName>
</protein>
<dbReference type="Proteomes" id="UP000297385">
    <property type="component" value="Unassembled WGS sequence"/>
</dbReference>
<dbReference type="Pfam" id="PF00589">
    <property type="entry name" value="Phage_integrase"/>
    <property type="match status" value="1"/>
</dbReference>
<keyword evidence="2" id="KW-0229">DNA integration</keyword>
<dbReference type="Gene3D" id="1.10.443.10">
    <property type="entry name" value="Intergrase catalytic core"/>
    <property type="match status" value="1"/>
</dbReference>
<dbReference type="GeneID" id="97307099"/>
<dbReference type="InterPro" id="IPR025166">
    <property type="entry name" value="Integrase_DNA_bind_dom"/>
</dbReference>
<dbReference type="SUPFAM" id="SSF56349">
    <property type="entry name" value="DNA breaking-rejoining enzymes"/>
    <property type="match status" value="1"/>
</dbReference>
<evidence type="ECO:0000259" key="8">
    <source>
        <dbReference type="PROSITE" id="PS51900"/>
    </source>
</evidence>
<comment type="caution">
    <text evidence="9">The sequence shown here is derived from an EMBL/GenBank/DDBJ whole genome shotgun (WGS) entry which is preliminary data.</text>
</comment>
<dbReference type="Pfam" id="PF22022">
    <property type="entry name" value="Phage_int_M"/>
    <property type="match status" value="1"/>
</dbReference>
<accession>A0A4Y8NBE0</accession>
<dbReference type="GO" id="GO:0006310">
    <property type="term" value="P:DNA recombination"/>
    <property type="evidence" value="ECO:0007669"/>
    <property type="project" value="UniProtKB-KW"/>
</dbReference>
<dbReference type="Pfam" id="PF13356">
    <property type="entry name" value="Arm-DNA-bind_3"/>
    <property type="match status" value="1"/>
</dbReference>
<dbReference type="InterPro" id="IPR044068">
    <property type="entry name" value="CB"/>
</dbReference>
<reference evidence="9 10" key="1">
    <citation type="submission" date="2019-03" db="EMBL/GenBank/DDBJ databases">
        <title>Complete Genome Sequence of Paraburkholderia dipogonis ICMP 19430T, a Nitrogen-fixing Symbiont of the South African Invasive Legume Dipogon lignosus in New Zealand.</title>
        <authorList>
            <person name="De Meyer S.E."/>
        </authorList>
    </citation>
    <scope>NUCLEOTIDE SEQUENCE [LARGE SCALE GENOMIC DNA]</scope>
    <source>
        <strain evidence="9 10">ICMP 19430</strain>
    </source>
</reference>
<organism evidence="9 10">
    <name type="scientific">Paraburkholderia dipogonis</name>
    <dbReference type="NCBI Taxonomy" id="1211383"/>
    <lineage>
        <taxon>Bacteria</taxon>
        <taxon>Pseudomonadati</taxon>
        <taxon>Pseudomonadota</taxon>
        <taxon>Betaproteobacteria</taxon>
        <taxon>Burkholderiales</taxon>
        <taxon>Burkholderiaceae</taxon>
        <taxon>Paraburkholderia</taxon>
    </lineage>
</organism>
<dbReference type="InterPro" id="IPR053876">
    <property type="entry name" value="Phage_int_M"/>
</dbReference>
<feature type="domain" description="Core-binding (CB)" evidence="8">
    <location>
        <begin position="121"/>
        <end position="201"/>
    </location>
</feature>
<evidence type="ECO:0000256" key="3">
    <source>
        <dbReference type="ARBA" id="ARBA00023125"/>
    </source>
</evidence>
<dbReference type="PROSITE" id="PS51900">
    <property type="entry name" value="CB"/>
    <property type="match status" value="1"/>
</dbReference>
<dbReference type="InterPro" id="IPR013762">
    <property type="entry name" value="Integrase-like_cat_sf"/>
</dbReference>
<evidence type="ECO:0000313" key="10">
    <source>
        <dbReference type="Proteomes" id="UP000297385"/>
    </source>
</evidence>